<evidence type="ECO:0000256" key="2">
    <source>
        <dbReference type="ARBA" id="ARBA00006100"/>
    </source>
</evidence>
<dbReference type="InterPro" id="IPR006638">
    <property type="entry name" value="Elp3/MiaA/NifB-like_rSAM"/>
</dbReference>
<dbReference type="InterPro" id="IPR010723">
    <property type="entry name" value="HemN_C"/>
</dbReference>
<dbReference type="PROSITE" id="PS51918">
    <property type="entry name" value="RADICAL_SAM"/>
    <property type="match status" value="1"/>
</dbReference>
<evidence type="ECO:0000256" key="1">
    <source>
        <dbReference type="ARBA" id="ARBA00001966"/>
    </source>
</evidence>
<evidence type="ECO:0000256" key="5">
    <source>
        <dbReference type="ARBA" id="ARBA00022691"/>
    </source>
</evidence>
<dbReference type="PANTHER" id="PTHR13932:SF5">
    <property type="entry name" value="RADICAL S-ADENOSYL METHIONINE DOMAIN-CONTAINING PROTEIN 1, MITOCHONDRIAL"/>
    <property type="match status" value="1"/>
</dbReference>
<dbReference type="SFLD" id="SFLDG01065">
    <property type="entry name" value="anaerobic_coproporphyrinogen-I"/>
    <property type="match status" value="1"/>
</dbReference>
<evidence type="ECO:0000313" key="12">
    <source>
        <dbReference type="EMBL" id="ODS01950.1"/>
    </source>
</evidence>
<sequence length="382" mass="40833">MPSSEPFGVYVHWPFCQAKCPYCDFNSHVRHGGIDEARFLDAYLTELAHFAARAPGRSVSSIFFGGGTPSLMQPRTVEAILAAIAAHWAVDGDAEITLEANPTSVEAEKFAGYAAAGVNRLSLGVQALDDASLKALGRLHTADEALAALRIAHKHFGRVSFDLIYAREGQSAEAWAQELTRALEHAGDHLSLYQLTIEDGTPFAARHAAGTLHVPGATKASALYLLTQELCEAAGLPAYEISNHARPGAESRHNLLYWRGHDYAGIGAGAHARITEGGAKRALSTIKSPESWLAQVEARGHGLTSDEALSTAETAEEYLLMALRLAEGMDLARLKALGGRALDEAQLNALEGDGLLARDGTRLKATQSGRLVLERLILELAA</sequence>
<dbReference type="RefSeq" id="WP_069440358.1">
    <property type="nucleotide sequence ID" value="NZ_LPWF01000002.1"/>
</dbReference>
<dbReference type="Pfam" id="PF06969">
    <property type="entry name" value="HemN_C"/>
    <property type="match status" value="1"/>
</dbReference>
<evidence type="ECO:0000256" key="8">
    <source>
        <dbReference type="ARBA" id="ARBA00023014"/>
    </source>
</evidence>
<evidence type="ECO:0000256" key="3">
    <source>
        <dbReference type="ARBA" id="ARBA00017228"/>
    </source>
</evidence>
<keyword evidence="10" id="KW-0004">4Fe-4S</keyword>
<comment type="subcellular location">
    <subcellularLocation>
        <location evidence="10">Cytoplasm</location>
    </subcellularLocation>
</comment>
<dbReference type="GO" id="GO:0051539">
    <property type="term" value="F:4 iron, 4 sulfur cluster binding"/>
    <property type="evidence" value="ECO:0007669"/>
    <property type="project" value="UniProtKB-UniRule"/>
</dbReference>
<keyword evidence="5 10" id="KW-0949">S-adenosyl-L-methionine</keyword>
<evidence type="ECO:0000256" key="7">
    <source>
        <dbReference type="ARBA" id="ARBA00023004"/>
    </source>
</evidence>
<dbReference type="SFLD" id="SFLDF00562">
    <property type="entry name" value="HemN-like__clustered_with_heat"/>
    <property type="match status" value="1"/>
</dbReference>
<evidence type="ECO:0000256" key="10">
    <source>
        <dbReference type="RuleBase" id="RU364116"/>
    </source>
</evidence>
<dbReference type="STRING" id="1774969.AUC69_00095"/>
<gene>
    <name evidence="12" type="ORF">AUC69_00095</name>
</gene>
<keyword evidence="8 10" id="KW-0411">Iron-sulfur</keyword>
<keyword evidence="9 10" id="KW-0143">Chaperone</keyword>
<feature type="domain" description="Radical SAM core" evidence="11">
    <location>
        <begin position="1"/>
        <end position="237"/>
    </location>
</feature>
<dbReference type="InterPro" id="IPR034505">
    <property type="entry name" value="Coproporphyrinogen-III_oxidase"/>
</dbReference>
<dbReference type="InterPro" id="IPR058240">
    <property type="entry name" value="rSAM_sf"/>
</dbReference>
<comment type="caution">
    <text evidence="12">The sequence shown here is derived from an EMBL/GenBank/DDBJ whole genome shotgun (WGS) entry which is preliminary data.</text>
</comment>
<evidence type="ECO:0000259" key="11">
    <source>
        <dbReference type="PROSITE" id="PS51918"/>
    </source>
</evidence>
<dbReference type="SMART" id="SM00729">
    <property type="entry name" value="Elp3"/>
    <property type="match status" value="1"/>
</dbReference>
<dbReference type="SFLD" id="SFLDS00029">
    <property type="entry name" value="Radical_SAM"/>
    <property type="match status" value="1"/>
</dbReference>
<comment type="function">
    <text evidence="10">Probably acts as a heme chaperone, transferring heme to an unknown acceptor. Binds one molecule of heme per monomer, possibly covalently. Binds 1 [4Fe-4S] cluster. The cluster is coordinated with 3 cysteines and an exchangeable S-adenosyl-L-methionine.</text>
</comment>
<dbReference type="GO" id="GO:0005737">
    <property type="term" value="C:cytoplasm"/>
    <property type="evidence" value="ECO:0007669"/>
    <property type="project" value="UniProtKB-SubCell"/>
</dbReference>
<dbReference type="NCBIfam" id="TIGR00539">
    <property type="entry name" value="hemN_rel"/>
    <property type="match status" value="1"/>
</dbReference>
<evidence type="ECO:0000313" key="13">
    <source>
        <dbReference type="Proteomes" id="UP000094472"/>
    </source>
</evidence>
<dbReference type="Pfam" id="PF04055">
    <property type="entry name" value="Radical_SAM"/>
    <property type="match status" value="1"/>
</dbReference>
<dbReference type="PANTHER" id="PTHR13932">
    <property type="entry name" value="COPROPORPHYRINIGEN III OXIDASE"/>
    <property type="match status" value="1"/>
</dbReference>
<keyword evidence="4 10" id="KW-0349">Heme</keyword>
<comment type="similarity">
    <text evidence="2">Belongs to the anaerobic coproporphyrinogen-III oxidase family. HemW subfamily.</text>
</comment>
<dbReference type="GO" id="GO:0004109">
    <property type="term" value="F:coproporphyrinogen oxidase activity"/>
    <property type="evidence" value="ECO:0007669"/>
    <property type="project" value="InterPro"/>
</dbReference>
<name>A0A1E3W895_9HYPH</name>
<dbReference type="EMBL" id="LPWF01000002">
    <property type="protein sequence ID" value="ODS01950.1"/>
    <property type="molecule type" value="Genomic_DNA"/>
</dbReference>
<dbReference type="GO" id="GO:0006779">
    <property type="term" value="P:porphyrin-containing compound biosynthetic process"/>
    <property type="evidence" value="ECO:0007669"/>
    <property type="project" value="InterPro"/>
</dbReference>
<dbReference type="Gene3D" id="3.20.20.70">
    <property type="entry name" value="Aldolase class I"/>
    <property type="match status" value="1"/>
</dbReference>
<dbReference type="OrthoDB" id="9808022at2"/>
<accession>A0A1E3W895</accession>
<evidence type="ECO:0000256" key="6">
    <source>
        <dbReference type="ARBA" id="ARBA00022723"/>
    </source>
</evidence>
<dbReference type="CDD" id="cd01335">
    <property type="entry name" value="Radical_SAM"/>
    <property type="match status" value="1"/>
</dbReference>
<keyword evidence="10" id="KW-0963">Cytoplasm</keyword>
<keyword evidence="13" id="KW-1185">Reference proteome</keyword>
<dbReference type="InterPro" id="IPR004559">
    <property type="entry name" value="HemW-like"/>
</dbReference>
<protein>
    <recommendedName>
        <fullName evidence="3 10">Heme chaperone HemW</fullName>
    </recommendedName>
</protein>
<reference evidence="12 13" key="1">
    <citation type="journal article" date="2016" name="Environ. Microbiol.">
        <title>New Methyloceanibacter diversity from North Sea sediments includes methanotroph containing solely the soluble methane monooxygenase.</title>
        <authorList>
            <person name="Vekeman B."/>
            <person name="Kerckhof F.M."/>
            <person name="Cremers G."/>
            <person name="de Vos P."/>
            <person name="Vandamme P."/>
            <person name="Boon N."/>
            <person name="Op den Camp H.J."/>
            <person name="Heylen K."/>
        </authorList>
    </citation>
    <scope>NUCLEOTIDE SEQUENCE [LARGE SCALE GENOMIC DNA]</scope>
    <source>
        <strain evidence="12 13">R-67175</strain>
    </source>
</reference>
<keyword evidence="7 10" id="KW-0408">Iron</keyword>
<dbReference type="GO" id="GO:0046872">
    <property type="term" value="F:metal ion binding"/>
    <property type="evidence" value="ECO:0007669"/>
    <property type="project" value="UniProtKB-UniRule"/>
</dbReference>
<dbReference type="InterPro" id="IPR013785">
    <property type="entry name" value="Aldolase_TIM"/>
</dbReference>
<dbReference type="Proteomes" id="UP000094472">
    <property type="component" value="Unassembled WGS sequence"/>
</dbReference>
<dbReference type="SFLD" id="SFLDF00288">
    <property type="entry name" value="HemN-like__clustered_with_nucl"/>
    <property type="match status" value="1"/>
</dbReference>
<organism evidence="12 13">
    <name type="scientific">Methyloceanibacter superfactus</name>
    <dbReference type="NCBI Taxonomy" id="1774969"/>
    <lineage>
        <taxon>Bacteria</taxon>
        <taxon>Pseudomonadati</taxon>
        <taxon>Pseudomonadota</taxon>
        <taxon>Alphaproteobacteria</taxon>
        <taxon>Hyphomicrobiales</taxon>
        <taxon>Hyphomicrobiaceae</taxon>
        <taxon>Methyloceanibacter</taxon>
    </lineage>
</organism>
<comment type="cofactor">
    <cofactor evidence="1">
        <name>[4Fe-4S] cluster</name>
        <dbReference type="ChEBI" id="CHEBI:49883"/>
    </cofactor>
</comment>
<evidence type="ECO:0000256" key="9">
    <source>
        <dbReference type="ARBA" id="ARBA00023186"/>
    </source>
</evidence>
<dbReference type="InterPro" id="IPR007197">
    <property type="entry name" value="rSAM"/>
</dbReference>
<keyword evidence="6 10" id="KW-0479">Metal-binding</keyword>
<proteinExistence type="inferred from homology"/>
<dbReference type="AlphaFoldDB" id="A0A1E3W895"/>
<evidence type="ECO:0000256" key="4">
    <source>
        <dbReference type="ARBA" id="ARBA00022617"/>
    </source>
</evidence>
<dbReference type="SUPFAM" id="SSF102114">
    <property type="entry name" value="Radical SAM enzymes"/>
    <property type="match status" value="1"/>
</dbReference>